<comment type="catalytic activity">
    <reaction evidence="9">
        <text>cyclobutadipyrimidine (in DNA) = 2 pyrimidine residues (in DNA).</text>
        <dbReference type="EC" id="4.1.99.3"/>
    </reaction>
</comment>
<keyword evidence="16" id="KW-0456">Lyase</keyword>
<dbReference type="OrthoDB" id="9772484at2"/>
<evidence type="ECO:0000256" key="6">
    <source>
        <dbReference type="ARBA" id="ARBA00022827"/>
    </source>
</evidence>
<dbReference type="RefSeq" id="WP_121875771.1">
    <property type="nucleotide sequence ID" value="NZ_REFJ01000001.1"/>
</dbReference>
<feature type="site" description="Electron transfer via tryptophanyl radical" evidence="13">
    <location>
        <position position="374"/>
    </location>
</feature>
<dbReference type="PROSITE" id="PS00691">
    <property type="entry name" value="DNA_PHOTOLYASES_1_2"/>
    <property type="match status" value="1"/>
</dbReference>
<dbReference type="EMBL" id="REFJ01000001">
    <property type="protein sequence ID" value="RMA82439.1"/>
    <property type="molecule type" value="Genomic_DNA"/>
</dbReference>
<evidence type="ECO:0000256" key="3">
    <source>
        <dbReference type="ARBA" id="ARBA00013149"/>
    </source>
</evidence>
<reference evidence="16 17" key="1">
    <citation type="submission" date="2018-10" db="EMBL/GenBank/DDBJ databases">
        <title>Genomic Encyclopedia of Type Strains, Phase IV (KMG-IV): sequencing the most valuable type-strain genomes for metagenomic binning, comparative biology and taxonomic classification.</title>
        <authorList>
            <person name="Goeker M."/>
        </authorList>
    </citation>
    <scope>NUCLEOTIDE SEQUENCE [LARGE SCALE GENOMIC DNA]</scope>
    <source>
        <strain evidence="16 17">DSM 25080</strain>
    </source>
</reference>
<dbReference type="GO" id="GO:0009416">
    <property type="term" value="P:response to light stimulus"/>
    <property type="evidence" value="ECO:0007669"/>
    <property type="project" value="TreeGrafter"/>
</dbReference>
<comment type="caution">
    <text evidence="16">The sequence shown here is derived from an EMBL/GenBank/DDBJ whole genome shotgun (WGS) entry which is preliminary data.</text>
</comment>
<dbReference type="GO" id="GO:0003904">
    <property type="term" value="F:deoxyribodipyrimidine photo-lyase activity"/>
    <property type="evidence" value="ECO:0007669"/>
    <property type="project" value="UniProtKB-EC"/>
</dbReference>
<dbReference type="Pfam" id="PF00875">
    <property type="entry name" value="DNA_photolyase"/>
    <property type="match status" value="1"/>
</dbReference>
<evidence type="ECO:0000256" key="8">
    <source>
        <dbReference type="ARBA" id="ARBA00031671"/>
    </source>
</evidence>
<organism evidence="16 17">
    <name type="scientific">Umboniibacter marinipuniceus</name>
    <dbReference type="NCBI Taxonomy" id="569599"/>
    <lineage>
        <taxon>Bacteria</taxon>
        <taxon>Pseudomonadati</taxon>
        <taxon>Pseudomonadota</taxon>
        <taxon>Gammaproteobacteria</taxon>
        <taxon>Cellvibrionales</taxon>
        <taxon>Cellvibrionaceae</taxon>
        <taxon>Umboniibacter</taxon>
    </lineage>
</organism>
<comment type="cofactor">
    <cofactor evidence="1">
        <name>(6R)-5,10-methylene-5,6,7,8-tetrahydrofolate</name>
        <dbReference type="ChEBI" id="CHEBI:15636"/>
    </cofactor>
</comment>
<dbReference type="Gene3D" id="3.40.50.620">
    <property type="entry name" value="HUPs"/>
    <property type="match status" value="1"/>
</dbReference>
<dbReference type="EC" id="4.1.99.3" evidence="3"/>
<keyword evidence="5 12" id="KW-0285">Flavoprotein</keyword>
<evidence type="ECO:0000313" key="17">
    <source>
        <dbReference type="Proteomes" id="UP000267187"/>
    </source>
</evidence>
<feature type="binding site" evidence="12">
    <location>
        <begin position="266"/>
        <end position="273"/>
    </location>
    <ligand>
        <name>FAD</name>
        <dbReference type="ChEBI" id="CHEBI:57692"/>
    </ligand>
</feature>
<evidence type="ECO:0000256" key="13">
    <source>
        <dbReference type="PIRSR" id="PIRSR602081-2"/>
    </source>
</evidence>
<evidence type="ECO:0000256" key="10">
    <source>
        <dbReference type="ARBA" id="ARBA00059220"/>
    </source>
</evidence>
<dbReference type="FunFam" id="1.10.579.10:FF:000003">
    <property type="entry name" value="Deoxyribodipyrimidine photo-lyase"/>
    <property type="match status" value="1"/>
</dbReference>
<dbReference type="Gene3D" id="1.10.579.10">
    <property type="entry name" value="DNA Cyclobutane Dipyrimidine Photolyase, subunit A, domain 3"/>
    <property type="match status" value="1"/>
</dbReference>
<dbReference type="PROSITE" id="PS00394">
    <property type="entry name" value="DNA_PHOTOLYASES_1_1"/>
    <property type="match status" value="1"/>
</dbReference>
<dbReference type="GO" id="GO:0071949">
    <property type="term" value="F:FAD binding"/>
    <property type="evidence" value="ECO:0007669"/>
    <property type="project" value="TreeGrafter"/>
</dbReference>
<evidence type="ECO:0000256" key="9">
    <source>
        <dbReference type="ARBA" id="ARBA00033999"/>
    </source>
</evidence>
<feature type="domain" description="Photolyase/cryptochrome alpha/beta" evidence="15">
    <location>
        <begin position="1"/>
        <end position="128"/>
    </location>
</feature>
<feature type="binding site" evidence="12">
    <location>
        <begin position="364"/>
        <end position="366"/>
    </location>
    <ligand>
        <name>FAD</name>
        <dbReference type="ChEBI" id="CHEBI:57692"/>
    </ligand>
</feature>
<dbReference type="PRINTS" id="PR00147">
    <property type="entry name" value="DNAPHOTLYASE"/>
</dbReference>
<evidence type="ECO:0000256" key="7">
    <source>
        <dbReference type="ARBA" id="ARBA00022991"/>
    </source>
</evidence>
<evidence type="ECO:0000259" key="15">
    <source>
        <dbReference type="PROSITE" id="PS51645"/>
    </source>
</evidence>
<evidence type="ECO:0000256" key="14">
    <source>
        <dbReference type="RuleBase" id="RU004182"/>
    </source>
</evidence>
<dbReference type="InterPro" id="IPR005101">
    <property type="entry name" value="Cryptochr/Photolyase_FAD-bd"/>
</dbReference>
<keyword evidence="17" id="KW-1185">Reference proteome</keyword>
<dbReference type="GO" id="GO:0003677">
    <property type="term" value="F:DNA binding"/>
    <property type="evidence" value="ECO:0007669"/>
    <property type="project" value="TreeGrafter"/>
</dbReference>
<evidence type="ECO:0000313" key="16">
    <source>
        <dbReference type="EMBL" id="RMA82439.1"/>
    </source>
</evidence>
<dbReference type="InterPro" id="IPR036155">
    <property type="entry name" value="Crypto/Photolyase_N_sf"/>
</dbReference>
<evidence type="ECO:0000256" key="2">
    <source>
        <dbReference type="ARBA" id="ARBA00005862"/>
    </source>
</evidence>
<dbReference type="GO" id="GO:0000719">
    <property type="term" value="P:photoreactive repair"/>
    <property type="evidence" value="ECO:0007669"/>
    <property type="project" value="UniProtKB-ARBA"/>
</dbReference>
<comment type="similarity">
    <text evidence="14">Belongs to the DNA photolyase family.</text>
</comment>
<dbReference type="PANTHER" id="PTHR11455:SF9">
    <property type="entry name" value="CRYPTOCHROME CIRCADIAN CLOCK 5 ISOFORM X1"/>
    <property type="match status" value="1"/>
</dbReference>
<evidence type="ECO:0000256" key="12">
    <source>
        <dbReference type="PIRSR" id="PIRSR602081-1"/>
    </source>
</evidence>
<feature type="site" description="Electron transfer via tryptophanyl radical" evidence="13">
    <location>
        <position position="351"/>
    </location>
</feature>
<evidence type="ECO:0000256" key="5">
    <source>
        <dbReference type="ARBA" id="ARBA00022630"/>
    </source>
</evidence>
<evidence type="ECO:0000256" key="11">
    <source>
        <dbReference type="ARBA" id="ARBA00083107"/>
    </source>
</evidence>
<gene>
    <name evidence="16" type="ORF">DFR27_0388</name>
</gene>
<dbReference type="SUPFAM" id="SSF52425">
    <property type="entry name" value="Cryptochrome/photolyase, N-terminal domain"/>
    <property type="match status" value="1"/>
</dbReference>
<feature type="binding site" evidence="12">
    <location>
        <position position="263"/>
    </location>
    <ligand>
        <name>FAD</name>
        <dbReference type="ChEBI" id="CHEBI:57692"/>
    </ligand>
</feature>
<dbReference type="InterPro" id="IPR006050">
    <property type="entry name" value="DNA_photolyase_N"/>
</dbReference>
<dbReference type="SUPFAM" id="SSF48173">
    <property type="entry name" value="Cryptochrome/photolyase FAD-binding domain"/>
    <property type="match status" value="1"/>
</dbReference>
<evidence type="ECO:0000256" key="4">
    <source>
        <dbReference type="ARBA" id="ARBA00014046"/>
    </source>
</evidence>
<dbReference type="Gene3D" id="1.25.40.80">
    <property type="match status" value="1"/>
</dbReference>
<sequence length="465" mass="52679">MSQLVWFRNDLRIDDNPALAAALETNTPVFAVYVEISKQHAGSAHQNALRMHQLRAVNGELAKRGVVLRILTAENFHQAAGAVVDLATALRCNGIYANRESGIHELERDQFVSNHFHGRVSFYGIDTVQPLGTITTGQGTMFKVFTPFKRAWLSRWNEALVSPIKVSSQLPAVEPSTEVDAYTSRRIATLPDVSHWLHPKNTLQRFVQDAAREYDELRDFPAIDGTSKLSPHLAIGAISIQSCVRSLLRGRSIGELNNGESVWLSELIWRDFYRHLMFAYPDISKDKAFQPYTDLIQWDNNQRNFEAWCEGKTGFPIVDAAMRCLNTTGWMHNRLRMVVASFLCKDLMIDWRWGEQYFMSVLIDGDFASNNGGWQWAASAGADAAPYFRIFNPIRQSQRFDEQGAFIRAWIPELKDLPDKAIHDPHGWCDKHQLTTAYCSAIIDRSKSKDRVMTAFAAAKEQLVG</sequence>
<dbReference type="InterPro" id="IPR018394">
    <property type="entry name" value="DNA_photolyase_1_CS_C"/>
</dbReference>
<feature type="site" description="Electron transfer via tryptophanyl radical" evidence="13">
    <location>
        <position position="298"/>
    </location>
</feature>
<dbReference type="Pfam" id="PF03441">
    <property type="entry name" value="FAD_binding_7"/>
    <property type="match status" value="1"/>
</dbReference>
<dbReference type="InterPro" id="IPR036134">
    <property type="entry name" value="Crypto/Photolyase_FAD-like_sf"/>
</dbReference>
<dbReference type="InterPro" id="IPR002081">
    <property type="entry name" value="Cryptochrome/DNA_photolyase_1"/>
</dbReference>
<evidence type="ECO:0000256" key="1">
    <source>
        <dbReference type="ARBA" id="ARBA00001932"/>
    </source>
</evidence>
<feature type="binding site" evidence="12">
    <location>
        <begin position="226"/>
        <end position="230"/>
    </location>
    <ligand>
        <name>FAD</name>
        <dbReference type="ChEBI" id="CHEBI:57692"/>
    </ligand>
</feature>
<protein>
    <recommendedName>
        <fullName evidence="4">Deoxyribodipyrimidine photo-lyase</fullName>
        <ecNumber evidence="3">4.1.99.3</ecNumber>
    </recommendedName>
    <alternativeName>
        <fullName evidence="8">DNA photolyase</fullName>
    </alternativeName>
    <alternativeName>
        <fullName evidence="11">Photoreactivating enzyme</fullName>
    </alternativeName>
</protein>
<keyword evidence="7 14" id="KW-0157">Chromophore</keyword>
<feature type="binding site" evidence="12">
    <location>
        <position position="214"/>
    </location>
    <ligand>
        <name>FAD</name>
        <dbReference type="ChEBI" id="CHEBI:57692"/>
    </ligand>
</feature>
<comment type="cofactor">
    <cofactor evidence="12">
        <name>FAD</name>
        <dbReference type="ChEBI" id="CHEBI:57692"/>
    </cofactor>
    <text evidence="12">Binds 1 FAD per subunit.</text>
</comment>
<comment type="similarity">
    <text evidence="2">Belongs to the DNA photolyase class-1 family.</text>
</comment>
<name>A0A3M0AFS1_9GAMM</name>
<dbReference type="PANTHER" id="PTHR11455">
    <property type="entry name" value="CRYPTOCHROME"/>
    <property type="match status" value="1"/>
</dbReference>
<proteinExistence type="inferred from homology"/>
<dbReference type="Proteomes" id="UP000267187">
    <property type="component" value="Unassembled WGS sequence"/>
</dbReference>
<dbReference type="AlphaFoldDB" id="A0A3M0AFS1"/>
<dbReference type="InterPro" id="IPR014729">
    <property type="entry name" value="Rossmann-like_a/b/a_fold"/>
</dbReference>
<comment type="function">
    <text evidence="10">Involved in repair of UV radiation-induced DNA damage. Catalyzes the light-dependent monomerization (300-600 nm) of cyclobutyl pyrimidine dimers (in cis-syn configuration), which are formed between adjacent bases on the same DNA strand upon exposure to ultraviolet radiation.</text>
</comment>
<keyword evidence="6 12" id="KW-0274">FAD</keyword>
<accession>A0A3M0AFS1</accession>
<dbReference type="PROSITE" id="PS51645">
    <property type="entry name" value="PHR_CRY_ALPHA_BETA"/>
    <property type="match status" value="1"/>
</dbReference>